<comment type="caution">
    <text evidence="1">The sequence shown here is derived from an EMBL/GenBank/DDBJ whole genome shotgun (WGS) entry which is preliminary data.</text>
</comment>
<proteinExistence type="predicted"/>
<reference evidence="1 2" key="1">
    <citation type="journal article" date="2023" name="Plants (Basel)">
        <title>Bridging the Gap: Combining Genomics and Transcriptomics Approaches to Understand Stylosanthes scabra, an Orphan Legume from the Brazilian Caatinga.</title>
        <authorList>
            <person name="Ferreira-Neto J.R.C."/>
            <person name="da Silva M.D."/>
            <person name="Binneck E."/>
            <person name="de Melo N.F."/>
            <person name="da Silva R.H."/>
            <person name="de Melo A.L.T.M."/>
            <person name="Pandolfi V."/>
            <person name="Bustamante F.O."/>
            <person name="Brasileiro-Vidal A.C."/>
            <person name="Benko-Iseppon A.M."/>
        </authorList>
    </citation>
    <scope>NUCLEOTIDE SEQUENCE [LARGE SCALE GENOMIC DNA]</scope>
    <source>
        <tissue evidence="1">Leaves</tissue>
    </source>
</reference>
<organism evidence="1 2">
    <name type="scientific">Stylosanthes scabra</name>
    <dbReference type="NCBI Taxonomy" id="79078"/>
    <lineage>
        <taxon>Eukaryota</taxon>
        <taxon>Viridiplantae</taxon>
        <taxon>Streptophyta</taxon>
        <taxon>Embryophyta</taxon>
        <taxon>Tracheophyta</taxon>
        <taxon>Spermatophyta</taxon>
        <taxon>Magnoliopsida</taxon>
        <taxon>eudicotyledons</taxon>
        <taxon>Gunneridae</taxon>
        <taxon>Pentapetalae</taxon>
        <taxon>rosids</taxon>
        <taxon>fabids</taxon>
        <taxon>Fabales</taxon>
        <taxon>Fabaceae</taxon>
        <taxon>Papilionoideae</taxon>
        <taxon>50 kb inversion clade</taxon>
        <taxon>dalbergioids sensu lato</taxon>
        <taxon>Dalbergieae</taxon>
        <taxon>Pterocarpus clade</taxon>
        <taxon>Stylosanthes</taxon>
    </lineage>
</organism>
<name>A0ABU6ZNW5_9FABA</name>
<evidence type="ECO:0000313" key="1">
    <source>
        <dbReference type="EMBL" id="MED6223686.1"/>
    </source>
</evidence>
<dbReference type="Proteomes" id="UP001341840">
    <property type="component" value="Unassembled WGS sequence"/>
</dbReference>
<protein>
    <submittedName>
        <fullName evidence="1">Uncharacterized protein</fullName>
    </submittedName>
</protein>
<gene>
    <name evidence="1" type="ORF">PIB30_076505</name>
</gene>
<dbReference type="EMBL" id="JASCZI010272864">
    <property type="protein sequence ID" value="MED6223686.1"/>
    <property type="molecule type" value="Genomic_DNA"/>
</dbReference>
<keyword evidence="2" id="KW-1185">Reference proteome</keyword>
<sequence length="112" mass="11777">MPGTSARYYDVASAECDQGHGAVAPGYRAGTRHHARAPLGCALARSYVASSAECNQGHDADAPWDRADAPYACMRLAGRADARQASLLPLGMVLHQVAVQLLVVVESSLESL</sequence>
<evidence type="ECO:0000313" key="2">
    <source>
        <dbReference type="Proteomes" id="UP001341840"/>
    </source>
</evidence>
<accession>A0ABU6ZNW5</accession>